<evidence type="ECO:0000313" key="3">
    <source>
        <dbReference type="Proteomes" id="UP001189429"/>
    </source>
</evidence>
<accession>A0ABN9WSB2</accession>
<proteinExistence type="predicted"/>
<keyword evidence="3" id="KW-1185">Reference proteome</keyword>
<comment type="caution">
    <text evidence="2">The sequence shown here is derived from an EMBL/GenBank/DDBJ whole genome shotgun (WGS) entry which is preliminary data.</text>
</comment>
<gene>
    <name evidence="2" type="ORF">PCOR1329_LOCUS68969</name>
</gene>
<feature type="compositionally biased region" description="Pro residues" evidence="1">
    <location>
        <begin position="1"/>
        <end position="10"/>
    </location>
</feature>
<protein>
    <submittedName>
        <fullName evidence="2">Uncharacterized protein</fullName>
    </submittedName>
</protein>
<name>A0ABN9WSB2_9DINO</name>
<sequence>VATPGSPPAGAPRSRPVGAASTPGATTPGSLFLQPEDSLQAAPAARAGAGAATPPRREARRSSNKMWPDAARRSLLLLVGWHPCEIVFALTVDP</sequence>
<reference evidence="2" key="1">
    <citation type="submission" date="2023-10" db="EMBL/GenBank/DDBJ databases">
        <authorList>
            <person name="Chen Y."/>
            <person name="Shah S."/>
            <person name="Dougan E. K."/>
            <person name="Thang M."/>
            <person name="Chan C."/>
        </authorList>
    </citation>
    <scope>NUCLEOTIDE SEQUENCE [LARGE SCALE GENOMIC DNA]</scope>
</reference>
<evidence type="ECO:0000313" key="2">
    <source>
        <dbReference type="EMBL" id="CAK0888120.1"/>
    </source>
</evidence>
<dbReference type="EMBL" id="CAUYUJ010019028">
    <property type="protein sequence ID" value="CAK0888120.1"/>
    <property type="molecule type" value="Genomic_DNA"/>
</dbReference>
<evidence type="ECO:0000256" key="1">
    <source>
        <dbReference type="SAM" id="MobiDB-lite"/>
    </source>
</evidence>
<feature type="region of interest" description="Disordered" evidence="1">
    <location>
        <begin position="1"/>
        <end position="67"/>
    </location>
</feature>
<feature type="compositionally biased region" description="Low complexity" evidence="1">
    <location>
        <begin position="41"/>
        <end position="54"/>
    </location>
</feature>
<organism evidence="2 3">
    <name type="scientific">Prorocentrum cordatum</name>
    <dbReference type="NCBI Taxonomy" id="2364126"/>
    <lineage>
        <taxon>Eukaryota</taxon>
        <taxon>Sar</taxon>
        <taxon>Alveolata</taxon>
        <taxon>Dinophyceae</taxon>
        <taxon>Prorocentrales</taxon>
        <taxon>Prorocentraceae</taxon>
        <taxon>Prorocentrum</taxon>
    </lineage>
</organism>
<feature type="non-terminal residue" evidence="2">
    <location>
        <position position="1"/>
    </location>
</feature>
<dbReference type="Proteomes" id="UP001189429">
    <property type="component" value="Unassembled WGS sequence"/>
</dbReference>